<comment type="caution">
    <text evidence="1">The sequence shown here is derived from an EMBL/GenBank/DDBJ whole genome shotgun (WGS) entry which is preliminary data.</text>
</comment>
<dbReference type="AlphaFoldDB" id="A0A3M7SA46"/>
<gene>
    <name evidence="1" type="ORF">BpHYR1_038716</name>
</gene>
<sequence length="60" mass="6935">MTSFIYLFMFKYLIVEEKKEEIVRKQLHNGVGYPIYLDSKLSLYSSLSLTISGTNDSILP</sequence>
<accession>A0A3M7SA46</accession>
<name>A0A3M7SA46_BRAPC</name>
<dbReference type="EMBL" id="REGN01001783">
    <property type="protein sequence ID" value="RNA32589.1"/>
    <property type="molecule type" value="Genomic_DNA"/>
</dbReference>
<dbReference type="Proteomes" id="UP000276133">
    <property type="component" value="Unassembled WGS sequence"/>
</dbReference>
<protein>
    <submittedName>
        <fullName evidence="1">Uncharacterized protein</fullName>
    </submittedName>
</protein>
<reference evidence="1 2" key="1">
    <citation type="journal article" date="2018" name="Sci. Rep.">
        <title>Genomic signatures of local adaptation to the degree of environmental predictability in rotifers.</title>
        <authorList>
            <person name="Franch-Gras L."/>
            <person name="Hahn C."/>
            <person name="Garcia-Roger E.M."/>
            <person name="Carmona M.J."/>
            <person name="Serra M."/>
            <person name="Gomez A."/>
        </authorList>
    </citation>
    <scope>NUCLEOTIDE SEQUENCE [LARGE SCALE GENOMIC DNA]</scope>
    <source>
        <strain evidence="1">HYR1</strain>
    </source>
</reference>
<organism evidence="1 2">
    <name type="scientific">Brachionus plicatilis</name>
    <name type="common">Marine rotifer</name>
    <name type="synonym">Brachionus muelleri</name>
    <dbReference type="NCBI Taxonomy" id="10195"/>
    <lineage>
        <taxon>Eukaryota</taxon>
        <taxon>Metazoa</taxon>
        <taxon>Spiralia</taxon>
        <taxon>Gnathifera</taxon>
        <taxon>Rotifera</taxon>
        <taxon>Eurotatoria</taxon>
        <taxon>Monogononta</taxon>
        <taxon>Pseudotrocha</taxon>
        <taxon>Ploima</taxon>
        <taxon>Brachionidae</taxon>
        <taxon>Brachionus</taxon>
    </lineage>
</organism>
<evidence type="ECO:0000313" key="1">
    <source>
        <dbReference type="EMBL" id="RNA32589.1"/>
    </source>
</evidence>
<proteinExistence type="predicted"/>
<evidence type="ECO:0000313" key="2">
    <source>
        <dbReference type="Proteomes" id="UP000276133"/>
    </source>
</evidence>
<keyword evidence="2" id="KW-1185">Reference proteome</keyword>